<proteinExistence type="predicted"/>
<keyword evidence="1" id="KW-0732">Signal</keyword>
<dbReference type="EMBL" id="JAUEIE010000011">
    <property type="protein sequence ID" value="MDN0023377.1"/>
    <property type="molecule type" value="Genomic_DNA"/>
</dbReference>
<gene>
    <name evidence="2" type="ORF">QVN81_10140</name>
    <name evidence="3" type="ORF">QVN84_04275</name>
</gene>
<organism evidence="3 5">
    <name type="scientific">Leyella lascolaii</name>
    <dbReference type="NCBI Taxonomy" id="1776379"/>
    <lineage>
        <taxon>Bacteria</taxon>
        <taxon>Pseudomonadati</taxon>
        <taxon>Bacteroidota</taxon>
        <taxon>Bacteroidia</taxon>
        <taxon>Bacteroidales</taxon>
        <taxon>Prevotellaceae</taxon>
        <taxon>Leyella</taxon>
    </lineage>
</organism>
<evidence type="ECO:0000313" key="5">
    <source>
        <dbReference type="Proteomes" id="UP001168478"/>
    </source>
</evidence>
<dbReference type="AlphaFoldDB" id="A0AAW7JS60"/>
<reference evidence="3" key="1">
    <citation type="submission" date="2023-06" db="EMBL/GenBank/DDBJ databases">
        <authorList>
            <person name="Zeman M."/>
            <person name="Kubasova T."/>
            <person name="Jahodarova E."/>
            <person name="Nykrynova M."/>
            <person name="Rychlik I."/>
        </authorList>
    </citation>
    <scope>NUCLEOTIDE SEQUENCE</scope>
    <source>
        <strain evidence="3">ET15</strain>
        <strain evidence="2">ET37</strain>
    </source>
</reference>
<keyword evidence="4" id="KW-1185">Reference proteome</keyword>
<dbReference type="Proteomes" id="UP001167831">
    <property type="component" value="Unassembled WGS sequence"/>
</dbReference>
<evidence type="ECO:0000313" key="2">
    <source>
        <dbReference type="EMBL" id="MDN0023377.1"/>
    </source>
</evidence>
<name>A0AAW7JS60_9BACT</name>
<feature type="signal peptide" evidence="1">
    <location>
        <begin position="1"/>
        <end position="18"/>
    </location>
</feature>
<dbReference type="Proteomes" id="UP001168478">
    <property type="component" value="Unassembled WGS sequence"/>
</dbReference>
<dbReference type="RefSeq" id="WP_289825796.1">
    <property type="nucleotide sequence ID" value="NZ_JAUEIE010000011.1"/>
</dbReference>
<protein>
    <recommendedName>
        <fullName evidence="6">DUF4840 domain-containing protein</fullName>
    </recommendedName>
</protein>
<dbReference type="EMBL" id="JAUEIF010000002">
    <property type="protein sequence ID" value="MDN0024740.1"/>
    <property type="molecule type" value="Genomic_DNA"/>
</dbReference>
<accession>A0AAW7JS60</accession>
<sequence length="180" mass="19909">MKTIKMLFSVLIASTVLCSCSNDEEYSPMVASSVLNSLYVSVSDKQGEPMNSAELLSDGGFSVIEKKSKKKAKVAVRDYEGTEMLAFDVGLPDMKSMVYNEDRTEAQGTVELVMNIKGMKMPMIVNFIFTSSKDAAMFGGNGIRIKSIEYSNKAIRPTEKMGINSIRIRYDGKNTAIEPW</sequence>
<evidence type="ECO:0000313" key="3">
    <source>
        <dbReference type="EMBL" id="MDN0024740.1"/>
    </source>
</evidence>
<dbReference type="PROSITE" id="PS51257">
    <property type="entry name" value="PROKAR_LIPOPROTEIN"/>
    <property type="match status" value="1"/>
</dbReference>
<evidence type="ECO:0008006" key="6">
    <source>
        <dbReference type="Google" id="ProtNLM"/>
    </source>
</evidence>
<evidence type="ECO:0000313" key="4">
    <source>
        <dbReference type="Proteomes" id="UP001167831"/>
    </source>
</evidence>
<feature type="chain" id="PRO_5043543801" description="DUF4840 domain-containing protein" evidence="1">
    <location>
        <begin position="19"/>
        <end position="180"/>
    </location>
</feature>
<evidence type="ECO:0000256" key="1">
    <source>
        <dbReference type="SAM" id="SignalP"/>
    </source>
</evidence>
<reference evidence="3" key="2">
    <citation type="submission" date="2023-08" db="EMBL/GenBank/DDBJ databases">
        <title>Identification and characterization of horizontal gene transfer across gut microbiota members of farm animals based on homology search.</title>
        <authorList>
            <person name="Schwarzerova J."/>
            <person name="Nykrynova M."/>
            <person name="Jureckova K."/>
            <person name="Cejkova D."/>
            <person name="Rychlik I."/>
        </authorList>
    </citation>
    <scope>NUCLEOTIDE SEQUENCE</scope>
    <source>
        <strain evidence="3">ET15</strain>
        <strain evidence="2">ET37</strain>
    </source>
</reference>
<comment type="caution">
    <text evidence="3">The sequence shown here is derived from an EMBL/GenBank/DDBJ whole genome shotgun (WGS) entry which is preliminary data.</text>
</comment>